<evidence type="ECO:0000256" key="1">
    <source>
        <dbReference type="SAM" id="Phobius"/>
    </source>
</evidence>
<organism evidence="3 4">
    <name type="scientific">Subtercola vilae</name>
    <dbReference type="NCBI Taxonomy" id="2056433"/>
    <lineage>
        <taxon>Bacteria</taxon>
        <taxon>Bacillati</taxon>
        <taxon>Actinomycetota</taxon>
        <taxon>Actinomycetes</taxon>
        <taxon>Micrococcales</taxon>
        <taxon>Microbacteriaceae</taxon>
        <taxon>Subtercola</taxon>
    </lineage>
</organism>
<dbReference type="AlphaFoldDB" id="A0A4T2BQE4"/>
<keyword evidence="4" id="KW-1185">Reference proteome</keyword>
<feature type="signal peptide" evidence="2">
    <location>
        <begin position="1"/>
        <end position="44"/>
    </location>
</feature>
<evidence type="ECO:0000313" key="4">
    <source>
        <dbReference type="Proteomes" id="UP000306192"/>
    </source>
</evidence>
<comment type="caution">
    <text evidence="3">The sequence shown here is derived from an EMBL/GenBank/DDBJ whole genome shotgun (WGS) entry which is preliminary data.</text>
</comment>
<keyword evidence="1" id="KW-1133">Transmembrane helix</keyword>
<proteinExistence type="predicted"/>
<dbReference type="Proteomes" id="UP000306192">
    <property type="component" value="Unassembled WGS sequence"/>
</dbReference>
<keyword evidence="1" id="KW-0812">Transmembrane</keyword>
<evidence type="ECO:0000256" key="2">
    <source>
        <dbReference type="SAM" id="SignalP"/>
    </source>
</evidence>
<feature type="transmembrane region" description="Helical" evidence="1">
    <location>
        <begin position="311"/>
        <end position="329"/>
    </location>
</feature>
<dbReference type="EMBL" id="QYRT01000035">
    <property type="protein sequence ID" value="TIH33460.1"/>
    <property type="molecule type" value="Genomic_DNA"/>
</dbReference>
<gene>
    <name evidence="3" type="ORF">D4765_14765</name>
</gene>
<protein>
    <submittedName>
        <fullName evidence="3">DUF916 domain-containing protein</fullName>
    </submittedName>
</protein>
<sequence length="358" mass="37626">MDQSTVPLLSHVTRPVRRPLGLALSGLFVAGLLLAAAPTPAAHADDDTSGISGAPAGVNGADGRSRFSYQLSPGQHLDDQYVLRNTGTTPETMKVFATDAYNTDDGAFGLLETDSVPTDAGSWVSFTGGAKTLEVPLDPGATKVIPFSVDAPADASPGDHAAGIVISVQSAQGAILVDRRVATRLYARVPGALQSSLTISSISASYSSALSPLQGSTTLTYTIRNNGNIALSAHMVAGVNTYFGIAAASPVRQDLAEMLPGSTRTVSLTVPDVGQLGYLNPYVSMAPFVDGDALDPGALTNVDRDTVTLAMPWWLIILLVIALIVYAIIRLRRRRDEKIAAAWLEYTEAEARRHAVVQ</sequence>
<accession>A0A4T2BQE4</accession>
<reference evidence="3 4" key="1">
    <citation type="journal article" date="2019" name="Microorganisms">
        <title>Systematic Affiliation and Genome Analysis of Subtercola vilae DB165(T) with Particular Emphasis on Cold Adaptation of an Isolate from a High-Altitude Cold Volcano Lake.</title>
        <authorList>
            <person name="Villalobos A.S."/>
            <person name="Wiese J."/>
            <person name="Imhoff J.F."/>
            <person name="Dorador C."/>
            <person name="Keller A."/>
            <person name="Hentschel U."/>
        </authorList>
    </citation>
    <scope>NUCLEOTIDE SEQUENCE [LARGE SCALE GENOMIC DNA]</scope>
    <source>
        <strain evidence="3 4">DB165</strain>
    </source>
</reference>
<keyword evidence="1" id="KW-0472">Membrane</keyword>
<keyword evidence="2" id="KW-0732">Signal</keyword>
<name>A0A4T2BQE4_9MICO</name>
<feature type="chain" id="PRO_5020653773" evidence="2">
    <location>
        <begin position="45"/>
        <end position="358"/>
    </location>
</feature>
<evidence type="ECO:0000313" key="3">
    <source>
        <dbReference type="EMBL" id="TIH33460.1"/>
    </source>
</evidence>